<dbReference type="CDD" id="cd07216">
    <property type="entry name" value="Pat17_PNPLA8_PNPLA9_like3"/>
    <property type="match status" value="1"/>
</dbReference>
<feature type="active site" description="Nucleophile" evidence="4">
    <location>
        <position position="57"/>
    </location>
</feature>
<name>A0A5C6SF73_FUSOC</name>
<dbReference type="EMBL" id="VMNF01000014">
    <property type="protein sequence ID" value="TXB97096.1"/>
    <property type="molecule type" value="Genomic_DNA"/>
</dbReference>
<dbReference type="InterPro" id="IPR011990">
    <property type="entry name" value="TPR-like_helical_dom_sf"/>
</dbReference>
<evidence type="ECO:0000313" key="7">
    <source>
        <dbReference type="Proteomes" id="UP000321331"/>
    </source>
</evidence>
<dbReference type="Pfam" id="PF01734">
    <property type="entry name" value="Patatin"/>
    <property type="match status" value="1"/>
</dbReference>
<feature type="short sequence motif" description="GXGXXG" evidence="4">
    <location>
        <begin position="15"/>
        <end position="20"/>
    </location>
</feature>
<dbReference type="SUPFAM" id="SSF52540">
    <property type="entry name" value="P-loop containing nucleoside triphosphate hydrolases"/>
    <property type="match status" value="1"/>
</dbReference>
<comment type="caution">
    <text evidence="6">The sequence shown here is derived from an EMBL/GenBank/DDBJ whole genome shotgun (WGS) entry which is preliminary data.</text>
</comment>
<dbReference type="Gene3D" id="3.40.1090.10">
    <property type="entry name" value="Cytosolic phospholipase A2 catalytic domain"/>
    <property type="match status" value="1"/>
</dbReference>
<dbReference type="Gene3D" id="1.25.40.10">
    <property type="entry name" value="Tetratricopeptide repeat domain"/>
    <property type="match status" value="1"/>
</dbReference>
<dbReference type="Proteomes" id="UP000321331">
    <property type="component" value="Unassembled WGS sequence"/>
</dbReference>
<proteinExistence type="predicted"/>
<keyword evidence="1 4" id="KW-0378">Hydrolase</keyword>
<gene>
    <name evidence="6" type="ORF">FocTR4_00011327</name>
</gene>
<dbReference type="PROSITE" id="PS51635">
    <property type="entry name" value="PNPLA"/>
    <property type="match status" value="1"/>
</dbReference>
<dbReference type="GO" id="GO:0019369">
    <property type="term" value="P:arachidonate metabolic process"/>
    <property type="evidence" value="ECO:0007669"/>
    <property type="project" value="TreeGrafter"/>
</dbReference>
<keyword evidence="3 4" id="KW-0443">Lipid metabolism</keyword>
<evidence type="ECO:0000256" key="4">
    <source>
        <dbReference type="PROSITE-ProRule" id="PRU01161"/>
    </source>
</evidence>
<feature type="domain" description="PNPLA" evidence="5">
    <location>
        <begin position="11"/>
        <end position="217"/>
    </location>
</feature>
<evidence type="ECO:0000256" key="2">
    <source>
        <dbReference type="ARBA" id="ARBA00022963"/>
    </source>
</evidence>
<evidence type="ECO:0000256" key="1">
    <source>
        <dbReference type="ARBA" id="ARBA00022801"/>
    </source>
</evidence>
<evidence type="ECO:0000256" key="3">
    <source>
        <dbReference type="ARBA" id="ARBA00023098"/>
    </source>
</evidence>
<accession>A0A5C6SF73</accession>
<dbReference type="GO" id="GO:0046486">
    <property type="term" value="P:glycerolipid metabolic process"/>
    <property type="evidence" value="ECO:0007669"/>
    <property type="project" value="UniProtKB-ARBA"/>
</dbReference>
<dbReference type="GO" id="GO:0047499">
    <property type="term" value="F:calcium-independent phospholipase A2 activity"/>
    <property type="evidence" value="ECO:0007669"/>
    <property type="project" value="TreeGrafter"/>
</dbReference>
<feature type="short sequence motif" description="DGA/G" evidence="4">
    <location>
        <begin position="204"/>
        <end position="206"/>
    </location>
</feature>
<feature type="short sequence motif" description="GXSXG" evidence="4">
    <location>
        <begin position="55"/>
        <end position="59"/>
    </location>
</feature>
<dbReference type="GO" id="GO:0016042">
    <property type="term" value="P:lipid catabolic process"/>
    <property type="evidence" value="ECO:0007669"/>
    <property type="project" value="UniProtKB-UniRule"/>
</dbReference>
<protein>
    <recommendedName>
        <fullName evidence="5">PNPLA domain-containing protein</fullName>
    </recommendedName>
</protein>
<dbReference type="InterPro" id="IPR016035">
    <property type="entry name" value="Acyl_Trfase/lysoPLipase"/>
</dbReference>
<dbReference type="PANTHER" id="PTHR24185">
    <property type="entry name" value="CALCIUM-INDEPENDENT PHOSPHOLIPASE A2-GAMMA"/>
    <property type="match status" value="1"/>
</dbReference>
<sequence length="1291" mass="145285">MANNPMGLRILSLDGGGVKGYGSLLILRRIFRTMVTEGGLDKEPLPCEVFDLIVGTSTGGLIAIMLGRLRLSIDECLLQYEKTGKAVFDKPISQNKLGKMFKQATSSALYDINKLQEEIRILLASCNMEPDSQFVEDGRGNSCKVMVCVTRGINSRPDVLRSYISSHPTQENYKCSIWEAASATAAAPTFFDPVKLAGGELFCDGGMRRNNPIDEAVNELNRELERGWSGRSLGCLVSIGTGVVEAAKISTSVTTLIKAVVKILTDSEDTAEEFVKSPFGRQLESSGRYFRFNVPQGLQTLKLDEWKETEKLNAATTEYLSKSGTGNLVQLCAQALNDPDALLNMPLFSNCQPRLSNPCNNFVQRHFYQSRLREYFWNFNCTKPQIFVLWGLAGVGKTQLALKFAEMIKTRLKVFWIPADQPSNFNQSYAKLLPQIHPDRQLANAIQDLPTLLEETCSELEANPAGWLLVMDNTDDFDEYRQAMDPYLPKSGRILITSRDPRFQGDVATAEDGINVLPMEREESIELLTKSIPGRLRKIPSETEEAPSYLVNMLGNLPLAIAQAAANIRDQQVSLRDYIKLFHDDMDPSSSFRVPVRDRNARDPRNAEQSVNKTWGVSLNRLRESSPSTVLLLGYMSCLHWDRIPVDLMRKLPKFRDFSPIEFRRTIARALQLSLVQEHDLGRFSVLQMHPLVHGYAWSQVGSTDCKFVDEIVSLLCISFPLTTSHSSDSPDWALCSFLSSHCRRAITVSENLCLQSKQLARLMQVYSSYLNEFGDLKSALLISTRALNLATAMWGPHDISTFYVRKTKIDCLQNSQMYQKALEDIDRGLEYLQSARHGSMEEEVERLGEIGNLLSTKRIILSEMFDHQAALDVSSQAVDILTEIQRMGPQSPSVESAQLVARHNQAHSLHRLARFDEAEVLNLEVLKDSLRSDGSVKVDRRSYHAFLNLRGQIIADKDNASPNQHMEALEIFNLVFQATLATHGIGSLDTWVAVNNVLSALEALDGDSRVQLTSLELFETLFSLATKQGLPRRACHPEFQCALWTFLGNLNASLQLLQSPDFERLWGMRTEFVQVCKMTQELPSLYTAGRANAAGVMLQARGRFELAEAQHREALDVLNQLPEEALAAKNVRDLFNVSHYNIMLALARQGRVYEARIYRDGHRSDISPAEETYDALEVRLERDMKDKQVYDQTVAMMASGDLVPTDQWWLDHDISLQRAQKRYGFFIKPSGTTNLVEPQLGGDIKRILTFPEAFLSRALIPQCFTLLIMDNKNLEHSFILKAIFQRPLEL</sequence>
<evidence type="ECO:0000259" key="5">
    <source>
        <dbReference type="PROSITE" id="PS51635"/>
    </source>
</evidence>
<reference evidence="6 7" key="1">
    <citation type="submission" date="2019-07" db="EMBL/GenBank/DDBJ databases">
        <title>The First High-Quality Draft Genome Sequence of the Causal Agent of the Current Panama Disease Epidemic.</title>
        <authorList>
            <person name="Warmington R.J."/>
            <person name="Kay W."/>
            <person name="Jeffries A."/>
            <person name="Bebber D."/>
            <person name="Moore K."/>
            <person name="Studholme D.J."/>
        </authorList>
    </citation>
    <scope>NUCLEOTIDE SEQUENCE [LARGE SCALE GENOMIC DNA]</scope>
    <source>
        <strain evidence="6 7">TR4</strain>
    </source>
</reference>
<feature type="active site" description="Proton acceptor" evidence="4">
    <location>
        <position position="204"/>
    </location>
</feature>
<dbReference type="InterPro" id="IPR027417">
    <property type="entry name" value="P-loop_NTPase"/>
</dbReference>
<keyword evidence="2 4" id="KW-0442">Lipid degradation</keyword>
<evidence type="ECO:0000313" key="6">
    <source>
        <dbReference type="EMBL" id="TXB97096.1"/>
    </source>
</evidence>
<dbReference type="Gene3D" id="3.40.50.300">
    <property type="entry name" value="P-loop containing nucleotide triphosphate hydrolases"/>
    <property type="match status" value="1"/>
</dbReference>
<dbReference type="SUPFAM" id="SSF52151">
    <property type="entry name" value="FabD/lysophospholipase-like"/>
    <property type="match status" value="1"/>
</dbReference>
<organism evidence="6 7">
    <name type="scientific">Fusarium oxysporum f. sp. cubense</name>
    <dbReference type="NCBI Taxonomy" id="61366"/>
    <lineage>
        <taxon>Eukaryota</taxon>
        <taxon>Fungi</taxon>
        <taxon>Dikarya</taxon>
        <taxon>Ascomycota</taxon>
        <taxon>Pezizomycotina</taxon>
        <taxon>Sordariomycetes</taxon>
        <taxon>Hypocreomycetidae</taxon>
        <taxon>Hypocreales</taxon>
        <taxon>Nectriaceae</taxon>
        <taxon>Fusarium</taxon>
        <taxon>Fusarium oxysporum species complex</taxon>
    </lineage>
</organism>
<dbReference type="GO" id="GO:0016020">
    <property type="term" value="C:membrane"/>
    <property type="evidence" value="ECO:0007669"/>
    <property type="project" value="TreeGrafter"/>
</dbReference>
<dbReference type="PANTHER" id="PTHR24185:SF1">
    <property type="entry name" value="CALCIUM-INDEPENDENT PHOSPHOLIPASE A2-GAMMA"/>
    <property type="match status" value="1"/>
</dbReference>
<dbReference type="InterPro" id="IPR002641">
    <property type="entry name" value="PNPLA_dom"/>
</dbReference>